<dbReference type="InterPro" id="IPR002677">
    <property type="entry name" value="Ribosomal_bL32"/>
</dbReference>
<protein>
    <recommendedName>
        <fullName evidence="4 5">Large ribosomal subunit protein bL32</fullName>
    </recommendedName>
</protein>
<keyword evidence="3 5" id="KW-0687">Ribonucleoprotein</keyword>
<dbReference type="HAMAP" id="MF_00340">
    <property type="entry name" value="Ribosomal_bL32"/>
    <property type="match status" value="1"/>
</dbReference>
<feature type="region of interest" description="Disordered" evidence="6">
    <location>
        <begin position="1"/>
        <end position="25"/>
    </location>
</feature>
<keyword evidence="8" id="KW-1185">Reference proteome</keyword>
<keyword evidence="2 5" id="KW-0689">Ribosomal protein</keyword>
<proteinExistence type="inferred from homology"/>
<dbReference type="NCBIfam" id="TIGR01031">
    <property type="entry name" value="rpmF_bact"/>
    <property type="match status" value="1"/>
</dbReference>
<evidence type="ECO:0000256" key="1">
    <source>
        <dbReference type="ARBA" id="ARBA00008560"/>
    </source>
</evidence>
<evidence type="ECO:0000256" key="5">
    <source>
        <dbReference type="HAMAP-Rule" id="MF_00340"/>
    </source>
</evidence>
<evidence type="ECO:0000256" key="2">
    <source>
        <dbReference type="ARBA" id="ARBA00022980"/>
    </source>
</evidence>
<evidence type="ECO:0000313" key="8">
    <source>
        <dbReference type="Proteomes" id="UP000467006"/>
    </source>
</evidence>
<evidence type="ECO:0000256" key="4">
    <source>
        <dbReference type="ARBA" id="ARBA00035178"/>
    </source>
</evidence>
<reference evidence="7 8" key="1">
    <citation type="journal article" date="2019" name="Emerg. Microbes Infect.">
        <title>Comprehensive subspecies identification of 175 nontuberculous mycobacteria species based on 7547 genomic profiles.</title>
        <authorList>
            <person name="Matsumoto Y."/>
            <person name="Kinjo T."/>
            <person name="Motooka D."/>
            <person name="Nabeya D."/>
            <person name="Jung N."/>
            <person name="Uechi K."/>
            <person name="Horii T."/>
            <person name="Iida T."/>
            <person name="Fujita J."/>
            <person name="Nakamura S."/>
        </authorList>
    </citation>
    <scope>NUCLEOTIDE SEQUENCE [LARGE SCALE GENOMIC DNA]</scope>
    <source>
        <strain evidence="7 8">JCM 6396</strain>
    </source>
</reference>
<accession>A0A7I7KAQ6</accession>
<comment type="similarity">
    <text evidence="1 5">Belongs to the bacterial ribosomal protein bL32 family.</text>
</comment>
<evidence type="ECO:0000256" key="6">
    <source>
        <dbReference type="SAM" id="MobiDB-lite"/>
    </source>
</evidence>
<dbReference type="InterPro" id="IPR011332">
    <property type="entry name" value="Ribosomal_zn-bd"/>
</dbReference>
<dbReference type="Proteomes" id="UP000467006">
    <property type="component" value="Chromosome"/>
</dbReference>
<organism evidence="7 8">
    <name type="scientific">Mycolicibacterium duvalii</name>
    <dbReference type="NCBI Taxonomy" id="39688"/>
    <lineage>
        <taxon>Bacteria</taxon>
        <taxon>Bacillati</taxon>
        <taxon>Actinomycetota</taxon>
        <taxon>Actinomycetes</taxon>
        <taxon>Mycobacteriales</taxon>
        <taxon>Mycobacteriaceae</taxon>
        <taxon>Mycolicibacterium</taxon>
    </lineage>
</organism>
<feature type="compositionally biased region" description="Basic residues" evidence="6">
    <location>
        <begin position="9"/>
        <end position="24"/>
    </location>
</feature>
<dbReference type="KEGG" id="mdu:MDUV_53020"/>
<dbReference type="AlphaFoldDB" id="A0A7I7KAQ6"/>
<gene>
    <name evidence="5 7" type="primary">rpmF</name>
    <name evidence="7" type="ORF">MDUV_53020</name>
</gene>
<name>A0A7I7KAQ6_9MYCO</name>
<dbReference type="GO" id="GO:0003735">
    <property type="term" value="F:structural constituent of ribosome"/>
    <property type="evidence" value="ECO:0007669"/>
    <property type="project" value="InterPro"/>
</dbReference>
<dbReference type="EMBL" id="AP022563">
    <property type="protein sequence ID" value="BBX20442.1"/>
    <property type="molecule type" value="Genomic_DNA"/>
</dbReference>
<dbReference type="SUPFAM" id="SSF57829">
    <property type="entry name" value="Zn-binding ribosomal proteins"/>
    <property type="match status" value="1"/>
</dbReference>
<evidence type="ECO:0000256" key="3">
    <source>
        <dbReference type="ARBA" id="ARBA00023274"/>
    </source>
</evidence>
<sequence>MESSIMAVPKRRMSRANTRSRRAQWKATRTNLVGVTVAGQQRKVPRRLLKAARLGLIDLDRR</sequence>
<dbReference type="Pfam" id="PF01783">
    <property type="entry name" value="Ribosomal_L32p"/>
    <property type="match status" value="1"/>
</dbReference>
<evidence type="ECO:0000313" key="7">
    <source>
        <dbReference type="EMBL" id="BBX20442.1"/>
    </source>
</evidence>
<dbReference type="GO" id="GO:0006412">
    <property type="term" value="P:translation"/>
    <property type="evidence" value="ECO:0007669"/>
    <property type="project" value="UniProtKB-UniRule"/>
</dbReference>
<dbReference type="GO" id="GO:0015934">
    <property type="term" value="C:large ribosomal subunit"/>
    <property type="evidence" value="ECO:0007669"/>
    <property type="project" value="InterPro"/>
</dbReference>